<dbReference type="HAMAP" id="MF_00692">
    <property type="entry name" value="SelO"/>
    <property type="match status" value="1"/>
</dbReference>
<evidence type="ECO:0000256" key="7">
    <source>
        <dbReference type="ARBA" id="ARBA00022840"/>
    </source>
</evidence>
<evidence type="ECO:0000256" key="1">
    <source>
        <dbReference type="ARBA" id="ARBA00001946"/>
    </source>
</evidence>
<organism evidence="11">
    <name type="scientific">Cuerna arida</name>
    <dbReference type="NCBI Taxonomy" id="1464854"/>
    <lineage>
        <taxon>Eukaryota</taxon>
        <taxon>Metazoa</taxon>
        <taxon>Ecdysozoa</taxon>
        <taxon>Arthropoda</taxon>
        <taxon>Hexapoda</taxon>
        <taxon>Insecta</taxon>
        <taxon>Pterygota</taxon>
        <taxon>Neoptera</taxon>
        <taxon>Paraneoptera</taxon>
        <taxon>Hemiptera</taxon>
        <taxon>Auchenorrhyncha</taxon>
        <taxon>Membracoidea</taxon>
        <taxon>Cicadellidae</taxon>
        <taxon>Cicadellinae</taxon>
        <taxon>Proconiini</taxon>
        <taxon>Cuerna</taxon>
    </lineage>
</organism>
<dbReference type="GO" id="GO:0016779">
    <property type="term" value="F:nucleotidyltransferase activity"/>
    <property type="evidence" value="ECO:0007669"/>
    <property type="project" value="UniProtKB-KW"/>
</dbReference>
<dbReference type="InterPro" id="IPR003846">
    <property type="entry name" value="SelO"/>
</dbReference>
<dbReference type="Pfam" id="PF02696">
    <property type="entry name" value="SelO"/>
    <property type="match status" value="1"/>
</dbReference>
<evidence type="ECO:0000256" key="3">
    <source>
        <dbReference type="ARBA" id="ARBA00022679"/>
    </source>
</evidence>
<evidence type="ECO:0000256" key="5">
    <source>
        <dbReference type="ARBA" id="ARBA00022723"/>
    </source>
</evidence>
<proteinExistence type="inferred from homology"/>
<dbReference type="PANTHER" id="PTHR12153:SF18">
    <property type="entry name" value="SELENOPROTEIN O"/>
    <property type="match status" value="1"/>
</dbReference>
<dbReference type="NCBIfam" id="NF000658">
    <property type="entry name" value="PRK00029.1"/>
    <property type="match status" value="1"/>
</dbReference>
<evidence type="ECO:0000256" key="8">
    <source>
        <dbReference type="ARBA" id="ARBA00022842"/>
    </source>
</evidence>
<evidence type="ECO:0000256" key="6">
    <source>
        <dbReference type="ARBA" id="ARBA00022741"/>
    </source>
</evidence>
<keyword evidence="6" id="KW-0547">Nucleotide-binding</keyword>
<evidence type="ECO:0000256" key="2">
    <source>
        <dbReference type="ARBA" id="ARBA00009747"/>
    </source>
</evidence>
<feature type="chain" id="PRO_5008583597" description="Selenoprotein O" evidence="10">
    <location>
        <begin position="20"/>
        <end position="563"/>
    </location>
</feature>
<evidence type="ECO:0000256" key="4">
    <source>
        <dbReference type="ARBA" id="ARBA00022695"/>
    </source>
</evidence>
<accession>A0A1B6GJB8</accession>
<keyword evidence="8" id="KW-0460">Magnesium</keyword>
<sequence>MIRFVRLSVVFVQLGLVSLNGNFCKKLCLRNINMAHSDITGICKLATNLSDWQFSKFKLLELPVDEIKDNFLRRNNAGCLFSNVNPTPLKLPNLVAYSKDVLTTILNMDPSITQTQEFANFIAGNTILNNSIPLAHRYGGHQFGFWATQLGDGRAILLGEFINSAGERWELQLKGSGKTPYSRDGDGRAVLRSSIREFLCSEAMFYLGIPTSRAAAIIVSDERALRDPLYDGNPVMEKTSVVLRLAPSWFRFGSFELPAKTNELDLLKKLFDFILKEHFPDIDPTSDDKVLTFLSRVSRLTSDLVVAWQGVGFTHGVLNTDNMSVLGLTIDYGPFGFVEAYQPEYVPNASDHEARYCYIRQPDIIMYNLMKLSQALSPLMTELQRDQVGVLLSAEVKYIEDSLMKMFSAKLGLPRSEPELVVLFMTMLEETKSDFTMTFRDLSEVELEHVRTPCPGTYWALANLAQHAEYPRFISLYTDKLKETGVSEEVRHRQMCERNPRYVLRNWVAQKAIIQAEEGNYVEVERLLRVLSTPFTKQEEAEKMGFAGPPPSWASKLRLSCSS</sequence>
<reference evidence="11" key="1">
    <citation type="submission" date="2015-11" db="EMBL/GenBank/DDBJ databases">
        <title>De novo transcriptome assembly of four potential Pierce s Disease insect vectors from Arizona vineyards.</title>
        <authorList>
            <person name="Tassone E.E."/>
        </authorList>
    </citation>
    <scope>NUCLEOTIDE SEQUENCE</scope>
</reference>
<keyword evidence="4" id="KW-0548">Nucleotidyltransferase</keyword>
<feature type="signal peptide" evidence="10">
    <location>
        <begin position="1"/>
        <end position="19"/>
    </location>
</feature>
<gene>
    <name evidence="11" type="ORF">g.15764</name>
</gene>
<evidence type="ECO:0000256" key="10">
    <source>
        <dbReference type="SAM" id="SignalP"/>
    </source>
</evidence>
<keyword evidence="7" id="KW-0067">ATP-binding</keyword>
<keyword evidence="3" id="KW-0808">Transferase</keyword>
<dbReference type="AlphaFoldDB" id="A0A1B6GJB8"/>
<dbReference type="PANTHER" id="PTHR12153">
    <property type="entry name" value="SELENOPROTEIN O"/>
    <property type="match status" value="1"/>
</dbReference>
<name>A0A1B6GJB8_9HEMI</name>
<evidence type="ECO:0000256" key="9">
    <source>
        <dbReference type="ARBA" id="ARBA00031547"/>
    </source>
</evidence>
<keyword evidence="5" id="KW-0479">Metal-binding</keyword>
<comment type="cofactor">
    <cofactor evidence="1">
        <name>Mg(2+)</name>
        <dbReference type="ChEBI" id="CHEBI:18420"/>
    </cofactor>
</comment>
<dbReference type="EMBL" id="GECZ01007227">
    <property type="protein sequence ID" value="JAS62542.1"/>
    <property type="molecule type" value="Transcribed_RNA"/>
</dbReference>
<dbReference type="GO" id="GO:0005524">
    <property type="term" value="F:ATP binding"/>
    <property type="evidence" value="ECO:0007669"/>
    <property type="project" value="UniProtKB-KW"/>
</dbReference>
<keyword evidence="10" id="KW-0732">Signal</keyword>
<evidence type="ECO:0000313" key="11">
    <source>
        <dbReference type="EMBL" id="JAS62542.1"/>
    </source>
</evidence>
<dbReference type="GO" id="GO:0046872">
    <property type="term" value="F:metal ion binding"/>
    <property type="evidence" value="ECO:0007669"/>
    <property type="project" value="UniProtKB-KW"/>
</dbReference>
<comment type="similarity">
    <text evidence="2">Belongs to the SELO family.</text>
</comment>
<protein>
    <recommendedName>
        <fullName evidence="9">Selenoprotein O</fullName>
    </recommendedName>
</protein>